<feature type="domain" description="Peptidase M3A/M3B catalytic" evidence="9">
    <location>
        <begin position="231"/>
        <end position="613"/>
    </location>
</feature>
<keyword evidence="8" id="KW-0732">Signal</keyword>
<dbReference type="InterPro" id="IPR004438">
    <property type="entry name" value="Peptidase_M3B"/>
</dbReference>
<feature type="chain" id="PRO_5046864588" description="Oligopeptidase F" evidence="8">
    <location>
        <begin position="26"/>
        <end position="636"/>
    </location>
</feature>
<dbReference type="NCBIfam" id="TIGR00181">
    <property type="entry name" value="pepF"/>
    <property type="match status" value="1"/>
</dbReference>
<dbReference type="InterPro" id="IPR001567">
    <property type="entry name" value="Pept_M3A_M3B_dom"/>
</dbReference>
<keyword evidence="5 6" id="KW-0482">Metalloprotease</keyword>
<evidence type="ECO:0000256" key="8">
    <source>
        <dbReference type="SAM" id="SignalP"/>
    </source>
</evidence>
<comment type="function">
    <text evidence="6">Has oligopeptidase activity and degrades a variety of small bioactive peptides.</text>
</comment>
<dbReference type="RefSeq" id="WP_251594294.1">
    <property type="nucleotide sequence ID" value="NZ_JAMLJI010000003.1"/>
</dbReference>
<dbReference type="PANTHER" id="PTHR11804">
    <property type="entry name" value="PROTEASE M3 THIMET OLIGOPEPTIDASE-RELATED"/>
    <property type="match status" value="1"/>
</dbReference>
<keyword evidence="3 6" id="KW-0378">Hydrolase</keyword>
<dbReference type="Pfam" id="PF08439">
    <property type="entry name" value="Peptidase_M3_N"/>
    <property type="match status" value="1"/>
</dbReference>
<dbReference type="EC" id="3.4.24.-" evidence="6"/>
<evidence type="ECO:0000256" key="2">
    <source>
        <dbReference type="ARBA" id="ARBA00022723"/>
    </source>
</evidence>
<evidence type="ECO:0000256" key="4">
    <source>
        <dbReference type="ARBA" id="ARBA00022833"/>
    </source>
</evidence>
<dbReference type="Gene3D" id="1.10.287.830">
    <property type="entry name" value="putative peptidase helix hairpin domain like"/>
    <property type="match status" value="1"/>
</dbReference>
<dbReference type="Pfam" id="PF01432">
    <property type="entry name" value="Peptidase_M3"/>
    <property type="match status" value="1"/>
</dbReference>
<feature type="domain" description="Oligopeptidase F N-terminal" evidence="10">
    <location>
        <begin position="145"/>
        <end position="209"/>
    </location>
</feature>
<dbReference type="InterPro" id="IPR045090">
    <property type="entry name" value="Pept_M3A_M3B"/>
</dbReference>
<evidence type="ECO:0000259" key="9">
    <source>
        <dbReference type="Pfam" id="PF01432"/>
    </source>
</evidence>
<evidence type="ECO:0000256" key="1">
    <source>
        <dbReference type="ARBA" id="ARBA00022670"/>
    </source>
</evidence>
<dbReference type="Gene3D" id="1.20.140.70">
    <property type="entry name" value="Oligopeptidase f, N-terminal domain"/>
    <property type="match status" value="1"/>
</dbReference>
<evidence type="ECO:0000256" key="3">
    <source>
        <dbReference type="ARBA" id="ARBA00022801"/>
    </source>
</evidence>
<evidence type="ECO:0000313" key="11">
    <source>
        <dbReference type="EMBL" id="MDR5896571.1"/>
    </source>
</evidence>
<evidence type="ECO:0000313" key="12">
    <source>
        <dbReference type="Proteomes" id="UP001269375"/>
    </source>
</evidence>
<comment type="caution">
    <text evidence="11">The sequence shown here is derived from an EMBL/GenBank/DDBJ whole genome shotgun (WGS) entry which is preliminary data.</text>
</comment>
<sequence length="636" mass="70322">MSGRFSLRAVCAGVALTCTASMGWAAEPPASSTSTRPSAPSTEGQWSLGDLYASPEAWQAQFKRTARDVDALSRFKGQLTESPEKLARALDAIGEVEKTTARLAVFASLTADENLSDNRAQERQNRITQLGARLDSVTGFVTPALAEMPPETLADWATRPVLADYRYRLTRISEQAPHILGAETESALAALAPVTSSEESYSLLSNADIPWPEITVNGDLRRLDSAGYAALRKSDDRAVRKQVFDTFWATWQTYATTFGALLNKEVTAHVTSARLHHYDSALDAALSSNDIPVGVYDQLVASANAHLDSLHRYLKLRQRLLGVETLRYYDIYPPLIARAPEFDLNQAKALTREATQPLGQAYQGLLKEATDADWTSAYPARGKRSGAYMNGAAYDVHPYVLMNFNGHYSDVSTYAHEWGHGVHSMLTSSHQPWASADYPIFTAEVASTVNEFLLIDHMIASADTPSLKLYYLGQALESLRATFFRQTQFAEFERAIHQSVEHGDSLSGERLNRMYGALLEKYYGVDKGVMQIDPAYHVEWAYVPHFYYNFYVYQYATSITAAYAIARELEAGNLDARTAYLNMLKRGGSDSGYRLIKATGVDLATPAPYDALMGYMNDLIDQANALLDKHPELGAQ</sequence>
<evidence type="ECO:0000256" key="5">
    <source>
        <dbReference type="ARBA" id="ARBA00023049"/>
    </source>
</evidence>
<feature type="signal peptide" evidence="8">
    <location>
        <begin position="1"/>
        <end position="25"/>
    </location>
</feature>
<protein>
    <recommendedName>
        <fullName evidence="6">Oligopeptidase F</fullName>
        <ecNumber evidence="6">3.4.24.-</ecNumber>
    </recommendedName>
</protein>
<keyword evidence="12" id="KW-1185">Reference proteome</keyword>
<dbReference type="Proteomes" id="UP001269375">
    <property type="component" value="Unassembled WGS sequence"/>
</dbReference>
<comment type="cofactor">
    <cofactor evidence="6">
        <name>Zn(2+)</name>
        <dbReference type="ChEBI" id="CHEBI:29105"/>
    </cofactor>
    <text evidence="6">Binds 1 zinc ion.</text>
</comment>
<gene>
    <name evidence="11" type="primary">pepF</name>
    <name evidence="11" type="ORF">QC825_10840</name>
</gene>
<comment type="similarity">
    <text evidence="6">Belongs to the peptidase M3B family.</text>
</comment>
<reference evidence="11 12" key="1">
    <citation type="submission" date="2023-04" db="EMBL/GenBank/DDBJ databases">
        <title>A long-awaited taxogenomic arrangement of the family Halomonadaceae.</title>
        <authorList>
            <person name="De La Haba R."/>
            <person name="Chuvochina M."/>
            <person name="Wittouck S."/>
            <person name="Arahal D.R."/>
            <person name="Sanchez-Porro C."/>
            <person name="Hugenholtz P."/>
            <person name="Ventosa A."/>
        </authorList>
    </citation>
    <scope>NUCLEOTIDE SEQUENCE [LARGE SCALE GENOMIC DNA]</scope>
    <source>
        <strain evidence="11 12">DSM 22428</strain>
    </source>
</reference>
<proteinExistence type="inferred from homology"/>
<organism evidence="11 12">
    <name type="scientific">Larsenimonas suaedae</name>
    <dbReference type="NCBI Taxonomy" id="1851019"/>
    <lineage>
        <taxon>Bacteria</taxon>
        <taxon>Pseudomonadati</taxon>
        <taxon>Pseudomonadota</taxon>
        <taxon>Gammaproteobacteria</taxon>
        <taxon>Oceanospirillales</taxon>
        <taxon>Halomonadaceae</taxon>
        <taxon>Larsenimonas</taxon>
    </lineage>
</organism>
<name>A0ABU1GYC3_9GAMM</name>
<feature type="compositionally biased region" description="Low complexity" evidence="7">
    <location>
        <begin position="26"/>
        <end position="43"/>
    </location>
</feature>
<feature type="region of interest" description="Disordered" evidence="7">
    <location>
        <begin position="26"/>
        <end position="46"/>
    </location>
</feature>
<accession>A0ABU1GYC3</accession>
<dbReference type="SUPFAM" id="SSF55486">
    <property type="entry name" value="Metalloproteases ('zincins'), catalytic domain"/>
    <property type="match status" value="1"/>
</dbReference>
<keyword evidence="4 6" id="KW-0862">Zinc</keyword>
<evidence type="ECO:0000259" key="10">
    <source>
        <dbReference type="Pfam" id="PF08439"/>
    </source>
</evidence>
<keyword evidence="1 6" id="KW-0645">Protease</keyword>
<dbReference type="PANTHER" id="PTHR11804:SF84">
    <property type="entry name" value="SACCHAROLYSIN"/>
    <property type="match status" value="1"/>
</dbReference>
<keyword evidence="2 6" id="KW-0479">Metal-binding</keyword>
<dbReference type="CDD" id="cd09608">
    <property type="entry name" value="M3B_PepF"/>
    <property type="match status" value="1"/>
</dbReference>
<dbReference type="EMBL" id="JARWAO010000005">
    <property type="protein sequence ID" value="MDR5896571.1"/>
    <property type="molecule type" value="Genomic_DNA"/>
</dbReference>
<dbReference type="InterPro" id="IPR013647">
    <property type="entry name" value="OligopepF_N_dom"/>
</dbReference>
<dbReference type="Gene3D" id="1.10.1370.20">
    <property type="entry name" value="Oligoendopeptidase f, C-terminal domain"/>
    <property type="match status" value="1"/>
</dbReference>
<evidence type="ECO:0000256" key="7">
    <source>
        <dbReference type="SAM" id="MobiDB-lite"/>
    </source>
</evidence>
<dbReference type="InterPro" id="IPR042088">
    <property type="entry name" value="OligoPept_F_C"/>
</dbReference>
<evidence type="ECO:0000256" key="6">
    <source>
        <dbReference type="RuleBase" id="RU368091"/>
    </source>
</evidence>